<gene>
    <name evidence="2" type="ORF">E2B99_11065</name>
</gene>
<dbReference type="RefSeq" id="WP_134245008.1">
    <property type="nucleotide sequence ID" value="NZ_SNTY01000049.1"/>
</dbReference>
<dbReference type="InterPro" id="IPR010982">
    <property type="entry name" value="Lambda_DNA-bd_dom_sf"/>
</dbReference>
<organism evidence="2 3">
    <name type="scientific">Alkanindiges illinoisensis</name>
    <dbReference type="NCBI Taxonomy" id="197183"/>
    <lineage>
        <taxon>Bacteria</taxon>
        <taxon>Pseudomonadati</taxon>
        <taxon>Pseudomonadota</taxon>
        <taxon>Gammaproteobacteria</taxon>
        <taxon>Moraxellales</taxon>
        <taxon>Moraxellaceae</taxon>
        <taxon>Alkanindiges</taxon>
    </lineage>
</organism>
<evidence type="ECO:0000313" key="3">
    <source>
        <dbReference type="Proteomes" id="UP000297834"/>
    </source>
</evidence>
<name>A0A4Y7XAC4_9GAMM</name>
<dbReference type="SUPFAM" id="SSF47413">
    <property type="entry name" value="lambda repressor-like DNA-binding domains"/>
    <property type="match status" value="1"/>
</dbReference>
<protein>
    <submittedName>
        <fullName evidence="2">XRE family transcriptional regulator</fullName>
    </submittedName>
</protein>
<dbReference type="CDD" id="cd00093">
    <property type="entry name" value="HTH_XRE"/>
    <property type="match status" value="1"/>
</dbReference>
<keyword evidence="3" id="KW-1185">Reference proteome</keyword>
<dbReference type="Gene3D" id="1.10.260.40">
    <property type="entry name" value="lambda repressor-like DNA-binding domains"/>
    <property type="match status" value="1"/>
</dbReference>
<proteinExistence type="predicted"/>
<evidence type="ECO:0000259" key="1">
    <source>
        <dbReference type="PROSITE" id="PS50943"/>
    </source>
</evidence>
<dbReference type="InterPro" id="IPR001387">
    <property type="entry name" value="Cro/C1-type_HTH"/>
</dbReference>
<dbReference type="OrthoDB" id="129597at2"/>
<feature type="domain" description="HTH cro/C1-type" evidence="1">
    <location>
        <begin position="43"/>
        <end position="96"/>
    </location>
</feature>
<dbReference type="SMART" id="SM00530">
    <property type="entry name" value="HTH_XRE"/>
    <property type="match status" value="1"/>
</dbReference>
<dbReference type="GO" id="GO:0003677">
    <property type="term" value="F:DNA binding"/>
    <property type="evidence" value="ECO:0007669"/>
    <property type="project" value="InterPro"/>
</dbReference>
<dbReference type="PROSITE" id="PS50943">
    <property type="entry name" value="HTH_CROC1"/>
    <property type="match status" value="1"/>
</dbReference>
<dbReference type="Pfam" id="PF01381">
    <property type="entry name" value="HTH_3"/>
    <property type="match status" value="1"/>
</dbReference>
<comment type="caution">
    <text evidence="2">The sequence shown here is derived from an EMBL/GenBank/DDBJ whole genome shotgun (WGS) entry which is preliminary data.</text>
</comment>
<reference evidence="2 3" key="1">
    <citation type="submission" date="2019-03" db="EMBL/GenBank/DDBJ databases">
        <title>Alkanindiges illinoisensis: a potential pathogenic isolated from ascites of a gastric cancer patient with abdominal metastasis.</title>
        <authorList>
            <person name="Hu X."/>
            <person name="Yang B."/>
            <person name="Yan X."/>
            <person name="Lin L."/>
            <person name="Zhao H."/>
            <person name="Zhou F."/>
            <person name="Su B."/>
            <person name="Chen J."/>
            <person name="Rui Y."/>
            <person name="Wang Q."/>
            <person name="Zheng L."/>
        </authorList>
    </citation>
    <scope>NUCLEOTIDE SEQUENCE [LARGE SCALE GENOMIC DNA]</scope>
    <source>
        <strain evidence="2 3">NFYY 23406</strain>
    </source>
</reference>
<dbReference type="Proteomes" id="UP000297834">
    <property type="component" value="Unassembled WGS sequence"/>
</dbReference>
<sequence>MSSKLKPSLKRTISRYSLETHQGHYLIPAEVINAVFDRKSSSMRAWRKYLGLRKKHLAQQLGISKSQYSRLEAKKKPSKALLRQMAMLLGIHVKQLNF</sequence>
<dbReference type="AlphaFoldDB" id="A0A4Y7XAC4"/>
<accession>A0A4Y7XAC4</accession>
<evidence type="ECO:0000313" key="2">
    <source>
        <dbReference type="EMBL" id="TEU24902.1"/>
    </source>
</evidence>
<dbReference type="EMBL" id="SNTY01000049">
    <property type="protein sequence ID" value="TEU24902.1"/>
    <property type="molecule type" value="Genomic_DNA"/>
</dbReference>